<proteinExistence type="predicted"/>
<sequence length="456" mass="50350">MKVALHDRDPIWVTFKYERLSNFCYFCGRLGHGDRECPAQMLGGAEAERHGDQYGTWLRASPLHMHAKPMKDTGGSTATVPSIKKTGGSLSSLVMERTAPRNTTVEAPAESEAERPSGEIWGDIHADFREDTSPNMDIVIPSDLMSFKRPFTREISVVNEACEGGVLGVVVHDMEGPGAFEVAHNPVVPDCSVLGLSGGPIQETLNQPRSGPTLILGQDGLRADKPVQAPIKATSLGNKGGKKWKNMARTLDPVLSPVLHGGEKRQRDESRMCDVYDGKRVGLMSYSSGHIDSLISGIGLLDWRFTGFYGNLVSSQRNDSWTLLRRLLALGHGPWMIAGDFNEILFQHEKDGVSARCQVQMEAFRLAVQDWELVDLGFSGPPVYVEQQSSFWARKGKMSSVRPDLTTKVYPEPYTSSSSDEIDHFNLLPDSILLLIFNKIGDVKALGLRQRCFFCL</sequence>
<evidence type="ECO:0000313" key="2">
    <source>
        <dbReference type="Proteomes" id="UP001060215"/>
    </source>
</evidence>
<gene>
    <name evidence="1" type="ORF">LOK49_LG03G01435</name>
</gene>
<dbReference type="EMBL" id="CM045763">
    <property type="protein sequence ID" value="KAI8021437.1"/>
    <property type="molecule type" value="Genomic_DNA"/>
</dbReference>
<accession>A0ACC0I6A6</accession>
<dbReference type="Proteomes" id="UP001060215">
    <property type="component" value="Chromosome 6"/>
</dbReference>
<evidence type="ECO:0000313" key="1">
    <source>
        <dbReference type="EMBL" id="KAI8021437.1"/>
    </source>
</evidence>
<name>A0ACC0I6A6_9ERIC</name>
<comment type="caution">
    <text evidence="1">The sequence shown here is derived from an EMBL/GenBank/DDBJ whole genome shotgun (WGS) entry which is preliminary data.</text>
</comment>
<reference evidence="1 2" key="1">
    <citation type="journal article" date="2022" name="Plant J.">
        <title>Chromosome-level genome of Camellia lanceoleosa provides a valuable resource for understanding genome evolution and self-incompatibility.</title>
        <authorList>
            <person name="Gong W."/>
            <person name="Xiao S."/>
            <person name="Wang L."/>
            <person name="Liao Z."/>
            <person name="Chang Y."/>
            <person name="Mo W."/>
            <person name="Hu G."/>
            <person name="Li W."/>
            <person name="Zhao G."/>
            <person name="Zhu H."/>
            <person name="Hu X."/>
            <person name="Ji K."/>
            <person name="Xiang X."/>
            <person name="Song Q."/>
            <person name="Yuan D."/>
            <person name="Jin S."/>
            <person name="Zhang L."/>
        </authorList>
    </citation>
    <scope>NUCLEOTIDE SEQUENCE [LARGE SCALE GENOMIC DNA]</scope>
    <source>
        <strain evidence="1">SQ_2022a</strain>
    </source>
</reference>
<protein>
    <submittedName>
        <fullName evidence="1">F-box protein</fullName>
    </submittedName>
</protein>
<keyword evidence="2" id="KW-1185">Reference proteome</keyword>
<organism evidence="1 2">
    <name type="scientific">Camellia lanceoleosa</name>
    <dbReference type="NCBI Taxonomy" id="1840588"/>
    <lineage>
        <taxon>Eukaryota</taxon>
        <taxon>Viridiplantae</taxon>
        <taxon>Streptophyta</taxon>
        <taxon>Embryophyta</taxon>
        <taxon>Tracheophyta</taxon>
        <taxon>Spermatophyta</taxon>
        <taxon>Magnoliopsida</taxon>
        <taxon>eudicotyledons</taxon>
        <taxon>Gunneridae</taxon>
        <taxon>Pentapetalae</taxon>
        <taxon>asterids</taxon>
        <taxon>Ericales</taxon>
        <taxon>Theaceae</taxon>
        <taxon>Camellia</taxon>
    </lineage>
</organism>